<reference evidence="2" key="1">
    <citation type="submission" date="2021-02" db="EMBL/GenBank/DDBJ databases">
        <authorList>
            <person name="Nowell W R."/>
        </authorList>
    </citation>
    <scope>NUCLEOTIDE SEQUENCE</scope>
</reference>
<keyword evidence="1" id="KW-0472">Membrane</keyword>
<evidence type="ECO:0000313" key="3">
    <source>
        <dbReference type="Proteomes" id="UP000663828"/>
    </source>
</evidence>
<name>A0A814C906_ADIRI</name>
<evidence type="ECO:0000256" key="1">
    <source>
        <dbReference type="SAM" id="Phobius"/>
    </source>
</evidence>
<keyword evidence="3" id="KW-1185">Reference proteome</keyword>
<gene>
    <name evidence="2" type="ORF">XAT740_LOCUS10117</name>
</gene>
<proteinExistence type="predicted"/>
<dbReference type="EMBL" id="CAJNOR010000534">
    <property type="protein sequence ID" value="CAF0941021.1"/>
    <property type="molecule type" value="Genomic_DNA"/>
</dbReference>
<keyword evidence="1" id="KW-1133">Transmembrane helix</keyword>
<keyword evidence="1" id="KW-0812">Transmembrane</keyword>
<comment type="caution">
    <text evidence="2">The sequence shown here is derived from an EMBL/GenBank/DDBJ whole genome shotgun (WGS) entry which is preliminary data.</text>
</comment>
<protein>
    <submittedName>
        <fullName evidence="2">Uncharacterized protein</fullName>
    </submittedName>
</protein>
<dbReference type="Proteomes" id="UP000663828">
    <property type="component" value="Unassembled WGS sequence"/>
</dbReference>
<dbReference type="AlphaFoldDB" id="A0A814C906"/>
<feature type="transmembrane region" description="Helical" evidence="1">
    <location>
        <begin position="52"/>
        <end position="77"/>
    </location>
</feature>
<evidence type="ECO:0000313" key="2">
    <source>
        <dbReference type="EMBL" id="CAF0941021.1"/>
    </source>
</evidence>
<organism evidence="2 3">
    <name type="scientific">Adineta ricciae</name>
    <name type="common">Rotifer</name>
    <dbReference type="NCBI Taxonomy" id="249248"/>
    <lineage>
        <taxon>Eukaryota</taxon>
        <taxon>Metazoa</taxon>
        <taxon>Spiralia</taxon>
        <taxon>Gnathifera</taxon>
        <taxon>Rotifera</taxon>
        <taxon>Eurotatoria</taxon>
        <taxon>Bdelloidea</taxon>
        <taxon>Adinetida</taxon>
        <taxon>Adinetidae</taxon>
        <taxon>Adineta</taxon>
    </lineage>
</organism>
<sequence length="127" mass="14859">MLFVENFTTTYNNDIITTDEPLTTNITEHVLCHPVCNLFLHRPADDEKFAPIFLFSLVVVLLVSVIASSFVVFFRYYQYSQQQEKKRKEFLKDEKTWAHPFEDILVVVDEIKSVELTEIRPTTTIPT</sequence>
<accession>A0A814C906</accession>